<organism evidence="5">
    <name type="scientific">Desulfacinum infernum</name>
    <dbReference type="NCBI Taxonomy" id="35837"/>
    <lineage>
        <taxon>Bacteria</taxon>
        <taxon>Pseudomonadati</taxon>
        <taxon>Thermodesulfobacteriota</taxon>
        <taxon>Syntrophobacteria</taxon>
        <taxon>Syntrophobacterales</taxon>
        <taxon>Syntrophobacteraceae</taxon>
        <taxon>Desulfacinum</taxon>
    </lineage>
</organism>
<feature type="binding site" evidence="4">
    <location>
        <position position="132"/>
    </location>
    <ligand>
        <name>D-ribulose 5-phosphate</name>
        <dbReference type="ChEBI" id="CHEBI:58121"/>
    </ligand>
</feature>
<dbReference type="GO" id="GO:0009052">
    <property type="term" value="P:pentose-phosphate shunt, non-oxidative branch"/>
    <property type="evidence" value="ECO:0007669"/>
    <property type="project" value="TreeGrafter"/>
</dbReference>
<comment type="caution">
    <text evidence="5">The sequence shown here is derived from an EMBL/GenBank/DDBJ whole genome shotgun (WGS) entry which is preliminary data.</text>
</comment>
<dbReference type="PANTHER" id="PTHR30345">
    <property type="entry name" value="RIBOSE-5-PHOSPHATE ISOMERASE B"/>
    <property type="match status" value="1"/>
</dbReference>
<dbReference type="GO" id="GO:0004751">
    <property type="term" value="F:ribose-5-phosphate isomerase activity"/>
    <property type="evidence" value="ECO:0007669"/>
    <property type="project" value="UniProtKB-EC"/>
</dbReference>
<dbReference type="EMBL" id="DSTK01000019">
    <property type="protein sequence ID" value="HFK96977.1"/>
    <property type="molecule type" value="Genomic_DNA"/>
</dbReference>
<dbReference type="PANTHER" id="PTHR30345:SF0">
    <property type="entry name" value="DNA DAMAGE-REPAIR_TOLERATION PROTEIN DRT102"/>
    <property type="match status" value="1"/>
</dbReference>
<evidence type="ECO:0000313" key="5">
    <source>
        <dbReference type="EMBL" id="HFK96977.1"/>
    </source>
</evidence>
<dbReference type="Pfam" id="PF02502">
    <property type="entry name" value="LacAB_rpiB"/>
    <property type="match status" value="1"/>
</dbReference>
<protein>
    <submittedName>
        <fullName evidence="5">Ribose 5-phosphate isomerase B</fullName>
        <ecNumber evidence="5">5.3.1.6</ecNumber>
    </submittedName>
</protein>
<name>A0A831ZXR6_9BACT</name>
<feature type="binding site" evidence="4">
    <location>
        <position position="99"/>
    </location>
    <ligand>
        <name>D-ribulose 5-phosphate</name>
        <dbReference type="ChEBI" id="CHEBI:58121"/>
    </ligand>
</feature>
<dbReference type="PIRSF" id="PIRSF005384">
    <property type="entry name" value="RpiB_LacA_B"/>
    <property type="match status" value="1"/>
</dbReference>
<feature type="active site" description="Proton donor" evidence="3">
    <location>
        <position position="98"/>
    </location>
</feature>
<evidence type="ECO:0000256" key="4">
    <source>
        <dbReference type="PIRSR" id="PIRSR005384-2"/>
    </source>
</evidence>
<feature type="binding site" evidence="4">
    <location>
        <begin position="66"/>
        <end position="70"/>
    </location>
    <ligand>
        <name>D-ribulose 5-phosphate</name>
        <dbReference type="ChEBI" id="CHEBI:58121"/>
    </ligand>
</feature>
<reference evidence="5" key="1">
    <citation type="journal article" date="2020" name="mSystems">
        <title>Genome- and Community-Level Interaction Insights into Carbon Utilization and Element Cycling Functions of Hydrothermarchaeota in Hydrothermal Sediment.</title>
        <authorList>
            <person name="Zhou Z."/>
            <person name="Liu Y."/>
            <person name="Xu W."/>
            <person name="Pan J."/>
            <person name="Luo Z.H."/>
            <person name="Li M."/>
        </authorList>
    </citation>
    <scope>NUCLEOTIDE SEQUENCE [LARGE SCALE GENOMIC DNA]</scope>
    <source>
        <strain evidence="5">SpSt-456</strain>
    </source>
</reference>
<dbReference type="InterPro" id="IPR004785">
    <property type="entry name" value="RpiB"/>
</dbReference>
<gene>
    <name evidence="5" type="primary">rpiB</name>
    <name evidence="5" type="ORF">ENS06_06575</name>
</gene>
<dbReference type="GO" id="GO:0019316">
    <property type="term" value="P:D-allose catabolic process"/>
    <property type="evidence" value="ECO:0007669"/>
    <property type="project" value="TreeGrafter"/>
</dbReference>
<comment type="similarity">
    <text evidence="1">Belongs to the LacAB/RpiB family.</text>
</comment>
<dbReference type="NCBIfam" id="NF004051">
    <property type="entry name" value="PRK05571.1"/>
    <property type="match status" value="1"/>
</dbReference>
<feature type="binding site" evidence="4">
    <location>
        <position position="136"/>
    </location>
    <ligand>
        <name>D-ribulose 5-phosphate</name>
        <dbReference type="ChEBI" id="CHEBI:58121"/>
    </ligand>
</feature>
<dbReference type="SUPFAM" id="SSF89623">
    <property type="entry name" value="Ribose/Galactose isomerase RpiB/AlsB"/>
    <property type="match status" value="1"/>
</dbReference>
<feature type="binding site" evidence="4">
    <location>
        <begin position="8"/>
        <end position="9"/>
    </location>
    <ligand>
        <name>D-ribulose 5-phosphate</name>
        <dbReference type="ChEBI" id="CHEBI:58121"/>
    </ligand>
</feature>
<dbReference type="NCBIfam" id="TIGR00689">
    <property type="entry name" value="rpiB_lacA_lacB"/>
    <property type="match status" value="1"/>
</dbReference>
<dbReference type="EC" id="5.3.1.6" evidence="5"/>
<dbReference type="InterPro" id="IPR036569">
    <property type="entry name" value="RpiB_LacA_LacB_sf"/>
</dbReference>
<dbReference type="AlphaFoldDB" id="A0A831ZXR6"/>
<dbReference type="Gene3D" id="3.40.1400.10">
    <property type="entry name" value="Sugar-phosphate isomerase, RpiB/LacA/LacB"/>
    <property type="match status" value="1"/>
</dbReference>
<proteinExistence type="inferred from homology"/>
<dbReference type="NCBIfam" id="TIGR01120">
    <property type="entry name" value="rpiB"/>
    <property type="match status" value="1"/>
</dbReference>
<evidence type="ECO:0000256" key="2">
    <source>
        <dbReference type="ARBA" id="ARBA00023235"/>
    </source>
</evidence>
<feature type="active site" description="Proton acceptor" evidence="3">
    <location>
        <position position="65"/>
    </location>
</feature>
<sequence length="150" mass="16385">MKIMIGADHAGFHLKEIIAAHLRDRGHDVQDIGTHSVDSVDYPDYAFTVARAVAQGAVHRGILVCGSGIGMSMAANRVPGVRAVLASEPYAAKMSRRHNDSNVLCLGGRFIGPDLALEIVDVWLAENFEGGRHCRRLDLLDNPSSWRNNR</sequence>
<evidence type="ECO:0000256" key="1">
    <source>
        <dbReference type="ARBA" id="ARBA00008754"/>
    </source>
</evidence>
<keyword evidence="2 5" id="KW-0413">Isomerase</keyword>
<feature type="binding site" evidence="4">
    <location>
        <position position="109"/>
    </location>
    <ligand>
        <name>D-ribulose 5-phosphate</name>
        <dbReference type="ChEBI" id="CHEBI:58121"/>
    </ligand>
</feature>
<accession>A0A831ZXR6</accession>
<evidence type="ECO:0000256" key="3">
    <source>
        <dbReference type="PIRSR" id="PIRSR005384-1"/>
    </source>
</evidence>
<dbReference type="InterPro" id="IPR003500">
    <property type="entry name" value="RpiB_LacA_LacB"/>
</dbReference>